<protein>
    <recommendedName>
        <fullName evidence="5">F-box domain-containing protein</fullName>
    </recommendedName>
</protein>
<feature type="region of interest" description="Disordered" evidence="2">
    <location>
        <begin position="1"/>
        <end position="21"/>
    </location>
</feature>
<proteinExistence type="predicted"/>
<sequence>MPKTAHPRYATFPPWSQSPDRHPIFGDARLDIVPFTRGEDPRDDPERAKIMRELVFDLKAARAELDVHANALRRALRRIDNQRELCKKLLGNRKHSPLLLVPDDVLSIIFDYCIQSSPPWSTDTTVNEALLTLTHVCAGWRRLLINSPAYWKNTGISLQIDSQHDCTLPLFNMFLERVGSHPFPVRILVQEPDHIHTAFGESVHLWRTLDLTQYDGVLEKDWGYFGFPRPARALERLDFTLILIEGGDTARFFQPFGQFQNLRDLRVEVSLADRREETIPGPPRVADLSETGFPWAQLTTFHLESEYPASDLLSILRACHELQELRLATFCNGTEESDWIPDEDEDDGPIIMEKLTKLTLPSQNLILWALECPVLEILELGCLTECEPLDAFLDACCPPLRILRVESDRGFVAQAREGNSDAYPSIPQVETLIFNSYFPLPFELPVYLSPGPTPLPLLPSCRYLDLNVWGTIGELCTPEFSAPILAFIDARWHLAEERYLESVTLTANGEEPNVYAPRDEICSMPFIQELRAYQCEGLKVTVCVQPLGEGDRYYYMC</sequence>
<evidence type="ECO:0000313" key="3">
    <source>
        <dbReference type="EMBL" id="KIY62805.1"/>
    </source>
</evidence>
<evidence type="ECO:0000313" key="4">
    <source>
        <dbReference type="Proteomes" id="UP000054007"/>
    </source>
</evidence>
<dbReference type="Gene3D" id="3.80.10.10">
    <property type="entry name" value="Ribonuclease Inhibitor"/>
    <property type="match status" value="1"/>
</dbReference>
<gene>
    <name evidence="3" type="ORF">CYLTODRAFT_426645</name>
</gene>
<dbReference type="SUPFAM" id="SSF52047">
    <property type="entry name" value="RNI-like"/>
    <property type="match status" value="1"/>
</dbReference>
<keyword evidence="1" id="KW-0175">Coiled coil</keyword>
<evidence type="ECO:0008006" key="5">
    <source>
        <dbReference type="Google" id="ProtNLM"/>
    </source>
</evidence>
<dbReference type="AlphaFoldDB" id="A0A0D7AXV6"/>
<evidence type="ECO:0000256" key="1">
    <source>
        <dbReference type="SAM" id="Coils"/>
    </source>
</evidence>
<reference evidence="3 4" key="1">
    <citation type="journal article" date="2015" name="Fungal Genet. Biol.">
        <title>Evolution of novel wood decay mechanisms in Agaricales revealed by the genome sequences of Fistulina hepatica and Cylindrobasidium torrendii.</title>
        <authorList>
            <person name="Floudas D."/>
            <person name="Held B.W."/>
            <person name="Riley R."/>
            <person name="Nagy L.G."/>
            <person name="Koehler G."/>
            <person name="Ransdell A.S."/>
            <person name="Younus H."/>
            <person name="Chow J."/>
            <person name="Chiniquy J."/>
            <person name="Lipzen A."/>
            <person name="Tritt A."/>
            <person name="Sun H."/>
            <person name="Haridas S."/>
            <person name="LaButti K."/>
            <person name="Ohm R.A."/>
            <person name="Kues U."/>
            <person name="Blanchette R.A."/>
            <person name="Grigoriev I.V."/>
            <person name="Minto R.E."/>
            <person name="Hibbett D.S."/>
        </authorList>
    </citation>
    <scope>NUCLEOTIDE SEQUENCE [LARGE SCALE GENOMIC DNA]</scope>
    <source>
        <strain evidence="3 4">FP15055 ss-10</strain>
    </source>
</reference>
<accession>A0A0D7AXV6</accession>
<keyword evidence="4" id="KW-1185">Reference proteome</keyword>
<evidence type="ECO:0000256" key="2">
    <source>
        <dbReference type="SAM" id="MobiDB-lite"/>
    </source>
</evidence>
<dbReference type="InterPro" id="IPR032675">
    <property type="entry name" value="LRR_dom_sf"/>
</dbReference>
<dbReference type="Proteomes" id="UP000054007">
    <property type="component" value="Unassembled WGS sequence"/>
</dbReference>
<name>A0A0D7AXV6_9AGAR</name>
<organism evidence="3 4">
    <name type="scientific">Cylindrobasidium torrendii FP15055 ss-10</name>
    <dbReference type="NCBI Taxonomy" id="1314674"/>
    <lineage>
        <taxon>Eukaryota</taxon>
        <taxon>Fungi</taxon>
        <taxon>Dikarya</taxon>
        <taxon>Basidiomycota</taxon>
        <taxon>Agaricomycotina</taxon>
        <taxon>Agaricomycetes</taxon>
        <taxon>Agaricomycetidae</taxon>
        <taxon>Agaricales</taxon>
        <taxon>Marasmiineae</taxon>
        <taxon>Physalacriaceae</taxon>
        <taxon>Cylindrobasidium</taxon>
    </lineage>
</organism>
<dbReference type="OrthoDB" id="3023006at2759"/>
<feature type="coiled-coil region" evidence="1">
    <location>
        <begin position="58"/>
        <end position="92"/>
    </location>
</feature>
<dbReference type="EMBL" id="KN880747">
    <property type="protein sequence ID" value="KIY62805.1"/>
    <property type="molecule type" value="Genomic_DNA"/>
</dbReference>